<dbReference type="HOGENOM" id="CLU_334956_0_0_1"/>
<dbReference type="SUPFAM" id="SSF56349">
    <property type="entry name" value="DNA breaking-rejoining enzymes"/>
    <property type="match status" value="1"/>
</dbReference>
<accession>B0E146</accession>
<feature type="compositionally biased region" description="Polar residues" evidence="2">
    <location>
        <begin position="308"/>
        <end position="329"/>
    </location>
</feature>
<dbReference type="Proteomes" id="UP000001194">
    <property type="component" value="Unassembled WGS sequence"/>
</dbReference>
<dbReference type="InParanoid" id="B0E146"/>
<dbReference type="InterPro" id="IPR011010">
    <property type="entry name" value="DNA_brk_join_enz"/>
</dbReference>
<keyword evidence="1" id="KW-0233">DNA recombination</keyword>
<keyword evidence="4" id="KW-1185">Reference proteome</keyword>
<dbReference type="RefSeq" id="XP_001889916.1">
    <property type="nucleotide sequence ID" value="XM_001889881.1"/>
</dbReference>
<dbReference type="GO" id="GO:0003677">
    <property type="term" value="F:DNA binding"/>
    <property type="evidence" value="ECO:0007669"/>
    <property type="project" value="InterPro"/>
</dbReference>
<dbReference type="AlphaFoldDB" id="B0E146"/>
<feature type="region of interest" description="Disordered" evidence="2">
    <location>
        <begin position="356"/>
        <end position="392"/>
    </location>
</feature>
<evidence type="ECO:0000313" key="3">
    <source>
        <dbReference type="EMBL" id="EDQ99461.1"/>
    </source>
</evidence>
<dbReference type="InterPro" id="IPR013762">
    <property type="entry name" value="Integrase-like_cat_sf"/>
</dbReference>
<dbReference type="OrthoDB" id="3163890at2759"/>
<feature type="region of interest" description="Disordered" evidence="2">
    <location>
        <begin position="305"/>
        <end position="337"/>
    </location>
</feature>
<sequence length="852" mass="97639">MWVTGAQHLLAGKMLGLVFHTRHLSLSPIPKTEVYSQKFEIPTFTPEITTQSCYLLGLALPIRHSILRWIEKVYGEKNKFVRQSQSDFFVLGLELMPYSLRTCYRSYEKIGLAAHIRHQDVGGRSWNSEIQATLTEVSTQTMEVLSEFLFDFHIRSLELMAFSLGITGRSYEMLGLAVHVWHSNMRWSGGVHTQEIKLLYVRRGRLYSLFKYVGAGSSYSENRATQNRYLNLRNVMHRPFHSAFKYVGVEVPMRKIELLRTVTRICETSGVVAHIRRPILWGGSPHPENQATLNRHPDLRDIRHCHSHTTSNSLGDRSLHTDNQSTSNHWPKLRNAGPRHSHLAFKYVVEWGPHSGNQAIRNRSPNLNRHPDLRDVRHRHSHTTSNSLGDRSLHPDNCKYSWGPHSGNQAILNRHPDLRDVRHRHSHTTFSSLGDRSLHPDNCKYSLRDAGPCRSYLAFKYVIEWGPHSGNQAILNRSPNFRDVRRSRSYLAFKYVCGGGLNTRKIELLYFSDVRRSRIKYVGAGELIPRQSSYLGSALYSFSINLQRHGQANARPLSLTTTNWQPSRFIVIDAEQCTFDTSPISIMADSHPSLLARNFKVLNIQFQNGDDRITEEEIDEDLEGEQGTIPDLVAADLEPGNHEFMKKWKASVFGASRGVTDKTEAEYQRCDEITLDGKHRPHNEFRDSYAQAQKMRAAMTHVFTRDYNLGSVQWHESELVPGRMMGNPSVSSEVANYMSGLRRRKVKAGETPTSARAITSSILEDLYDYNHLPENWKIHPYTPLSRQDAGRLHEWGGGLTRRALQAIYTIAFLCLLRVDEVLKITMADIEMSKDRMTLTLPYRKTHQYGGVY</sequence>
<evidence type="ECO:0000256" key="1">
    <source>
        <dbReference type="ARBA" id="ARBA00023172"/>
    </source>
</evidence>
<gene>
    <name evidence="3" type="ORF">LACBIDRAFT_335026</name>
</gene>
<feature type="compositionally biased region" description="Polar residues" evidence="2">
    <location>
        <begin position="356"/>
        <end position="367"/>
    </location>
</feature>
<organism evidence="4">
    <name type="scientific">Laccaria bicolor (strain S238N-H82 / ATCC MYA-4686)</name>
    <name type="common">Bicoloured deceiver</name>
    <name type="synonym">Laccaria laccata var. bicolor</name>
    <dbReference type="NCBI Taxonomy" id="486041"/>
    <lineage>
        <taxon>Eukaryota</taxon>
        <taxon>Fungi</taxon>
        <taxon>Dikarya</taxon>
        <taxon>Basidiomycota</taxon>
        <taxon>Agaricomycotina</taxon>
        <taxon>Agaricomycetes</taxon>
        <taxon>Agaricomycetidae</taxon>
        <taxon>Agaricales</taxon>
        <taxon>Agaricineae</taxon>
        <taxon>Hydnangiaceae</taxon>
        <taxon>Laccaria</taxon>
    </lineage>
</organism>
<dbReference type="EMBL" id="DS547164">
    <property type="protein sequence ID" value="EDQ99461.1"/>
    <property type="molecule type" value="Genomic_DNA"/>
</dbReference>
<protein>
    <submittedName>
        <fullName evidence="3">Predicted protein</fullName>
    </submittedName>
</protein>
<dbReference type="GO" id="GO:0006310">
    <property type="term" value="P:DNA recombination"/>
    <property type="evidence" value="ECO:0007669"/>
    <property type="project" value="UniProtKB-KW"/>
</dbReference>
<reference evidence="3 4" key="1">
    <citation type="journal article" date="2008" name="Nature">
        <title>The genome of Laccaria bicolor provides insights into mycorrhizal symbiosis.</title>
        <authorList>
            <person name="Martin F."/>
            <person name="Aerts A."/>
            <person name="Ahren D."/>
            <person name="Brun A."/>
            <person name="Danchin E.G.J."/>
            <person name="Duchaussoy F."/>
            <person name="Gibon J."/>
            <person name="Kohler A."/>
            <person name="Lindquist E."/>
            <person name="Pereda V."/>
            <person name="Salamov A."/>
            <person name="Shapiro H.J."/>
            <person name="Wuyts J."/>
            <person name="Blaudez D."/>
            <person name="Buee M."/>
            <person name="Brokstein P."/>
            <person name="Canbaeck B."/>
            <person name="Cohen D."/>
            <person name="Courty P.E."/>
            <person name="Coutinho P.M."/>
            <person name="Delaruelle C."/>
            <person name="Detter J.C."/>
            <person name="Deveau A."/>
            <person name="DiFazio S."/>
            <person name="Duplessis S."/>
            <person name="Fraissinet-Tachet L."/>
            <person name="Lucic E."/>
            <person name="Frey-Klett P."/>
            <person name="Fourrey C."/>
            <person name="Feussner I."/>
            <person name="Gay G."/>
            <person name="Grimwood J."/>
            <person name="Hoegger P.J."/>
            <person name="Jain P."/>
            <person name="Kilaru S."/>
            <person name="Labbe J."/>
            <person name="Lin Y.C."/>
            <person name="Legue V."/>
            <person name="Le Tacon F."/>
            <person name="Marmeisse R."/>
            <person name="Melayah D."/>
            <person name="Montanini B."/>
            <person name="Muratet M."/>
            <person name="Nehls U."/>
            <person name="Niculita-Hirzel H."/>
            <person name="Oudot-Le Secq M.P."/>
            <person name="Peter M."/>
            <person name="Quesneville H."/>
            <person name="Rajashekar B."/>
            <person name="Reich M."/>
            <person name="Rouhier N."/>
            <person name="Schmutz J."/>
            <person name="Yin T."/>
            <person name="Chalot M."/>
            <person name="Henrissat B."/>
            <person name="Kuees U."/>
            <person name="Lucas S."/>
            <person name="Van de Peer Y."/>
            <person name="Podila G.K."/>
            <person name="Polle A."/>
            <person name="Pukkila P.J."/>
            <person name="Richardson P.M."/>
            <person name="Rouze P."/>
            <person name="Sanders I.R."/>
            <person name="Stajich J.E."/>
            <person name="Tunlid A."/>
            <person name="Tuskan G."/>
            <person name="Grigoriev I.V."/>
        </authorList>
    </citation>
    <scope>NUCLEOTIDE SEQUENCE [LARGE SCALE GENOMIC DNA]</scope>
    <source>
        <strain evidence="4">S238N-H82 / ATCC MYA-4686</strain>
    </source>
</reference>
<dbReference type="KEGG" id="lbc:LACBIDRAFT_335026"/>
<dbReference type="GeneID" id="6085553"/>
<dbReference type="GO" id="GO:0015074">
    <property type="term" value="P:DNA integration"/>
    <property type="evidence" value="ECO:0007669"/>
    <property type="project" value="InterPro"/>
</dbReference>
<evidence type="ECO:0000313" key="4">
    <source>
        <dbReference type="Proteomes" id="UP000001194"/>
    </source>
</evidence>
<proteinExistence type="predicted"/>
<name>B0E146_LACBS</name>
<dbReference type="Gene3D" id="1.10.443.10">
    <property type="entry name" value="Intergrase catalytic core"/>
    <property type="match status" value="1"/>
</dbReference>
<evidence type="ECO:0000256" key="2">
    <source>
        <dbReference type="SAM" id="MobiDB-lite"/>
    </source>
</evidence>